<feature type="domain" description="SHSP" evidence="3">
    <location>
        <begin position="30"/>
        <end position="143"/>
    </location>
</feature>
<dbReference type="Gene3D" id="2.60.40.790">
    <property type="match status" value="1"/>
</dbReference>
<dbReference type="STRING" id="871963.Desdi_2610"/>
<proteinExistence type="inferred from homology"/>
<accession>L0FBL9</accession>
<keyword evidence="5" id="KW-1185">Reference proteome</keyword>
<evidence type="ECO:0000313" key="4">
    <source>
        <dbReference type="EMBL" id="AGA70026.1"/>
    </source>
</evidence>
<dbReference type="RefSeq" id="WP_015262997.1">
    <property type="nucleotide sequence ID" value="NC_019903.1"/>
</dbReference>
<gene>
    <name evidence="4" type="ordered locus">Desdi_2610</name>
</gene>
<dbReference type="Proteomes" id="UP000010797">
    <property type="component" value="Chromosome"/>
</dbReference>
<dbReference type="InterPro" id="IPR008978">
    <property type="entry name" value="HSP20-like_chaperone"/>
</dbReference>
<comment type="similarity">
    <text evidence="1 2">Belongs to the small heat shock protein (HSP20) family.</text>
</comment>
<evidence type="ECO:0000259" key="3">
    <source>
        <dbReference type="PROSITE" id="PS01031"/>
    </source>
</evidence>
<dbReference type="SUPFAM" id="SSF49764">
    <property type="entry name" value="HSP20-like chaperones"/>
    <property type="match status" value="1"/>
</dbReference>
<evidence type="ECO:0000256" key="1">
    <source>
        <dbReference type="PROSITE-ProRule" id="PRU00285"/>
    </source>
</evidence>
<dbReference type="CDD" id="cd06464">
    <property type="entry name" value="ACD_sHsps-like"/>
    <property type="match status" value="1"/>
</dbReference>
<dbReference type="KEGG" id="ddl:Desdi_2610"/>
<dbReference type="InterPro" id="IPR031107">
    <property type="entry name" value="Small_HSP"/>
</dbReference>
<dbReference type="Pfam" id="PF00011">
    <property type="entry name" value="HSP20"/>
    <property type="match status" value="1"/>
</dbReference>
<sequence length="143" mass="16440">MPLVPYGSFRIFDQYWDDINSNLLRGRGKEDLAQFLYRVDVEETSSQIYVTAEIPGLDKKEDLCIEIDENQLTISGEIKRTNSGEERSTHRVERYYGRFSRTLTLPAVVKADGAHASYKNGVLELSFLKDRHPAARTIEVDFH</sequence>
<dbReference type="eggNOG" id="COG0071">
    <property type="taxonomic scope" value="Bacteria"/>
</dbReference>
<dbReference type="AlphaFoldDB" id="L0FBL9"/>
<evidence type="ECO:0000256" key="2">
    <source>
        <dbReference type="RuleBase" id="RU003616"/>
    </source>
</evidence>
<reference evidence="5" key="1">
    <citation type="submission" date="2012-02" db="EMBL/GenBank/DDBJ databases">
        <title>Complete sequence of Desulfitobacterium dichloroeliminans LMG P-21439.</title>
        <authorList>
            <person name="Lucas S."/>
            <person name="Han J."/>
            <person name="Lapidus A."/>
            <person name="Cheng J.-F."/>
            <person name="Goodwin L."/>
            <person name="Pitluck S."/>
            <person name="Peters L."/>
            <person name="Ovchinnikova G."/>
            <person name="Teshima H."/>
            <person name="Detter J.C."/>
            <person name="Han C."/>
            <person name="Tapia R."/>
            <person name="Land M."/>
            <person name="Hauser L."/>
            <person name="Kyrpides N."/>
            <person name="Ivanova N."/>
            <person name="Pagani I."/>
            <person name="Kruse T."/>
            <person name="de Vos W.M."/>
            <person name="Boon N."/>
            <person name="Smidt H."/>
            <person name="Woyke T."/>
        </authorList>
    </citation>
    <scope>NUCLEOTIDE SEQUENCE [LARGE SCALE GENOMIC DNA]</scope>
    <source>
        <strain evidence="5">LMG P-21439 / DCA1</strain>
    </source>
</reference>
<dbReference type="PANTHER" id="PTHR11527">
    <property type="entry name" value="HEAT-SHOCK PROTEIN 20 FAMILY MEMBER"/>
    <property type="match status" value="1"/>
</dbReference>
<dbReference type="InterPro" id="IPR002068">
    <property type="entry name" value="A-crystallin/Hsp20_dom"/>
</dbReference>
<dbReference type="HOGENOM" id="CLU_046737_12_3_9"/>
<dbReference type="OrthoDB" id="9811615at2"/>
<protein>
    <submittedName>
        <fullName evidence="4">Molecular chaperone (Small heat shock protein)</fullName>
    </submittedName>
</protein>
<name>L0FBL9_DESDL</name>
<evidence type="ECO:0000313" key="5">
    <source>
        <dbReference type="Proteomes" id="UP000010797"/>
    </source>
</evidence>
<organism evidence="4 5">
    <name type="scientific">Desulfitobacterium dichloroeliminans (strain LMG P-21439 / DCA1)</name>
    <dbReference type="NCBI Taxonomy" id="871963"/>
    <lineage>
        <taxon>Bacteria</taxon>
        <taxon>Bacillati</taxon>
        <taxon>Bacillota</taxon>
        <taxon>Clostridia</taxon>
        <taxon>Eubacteriales</taxon>
        <taxon>Desulfitobacteriaceae</taxon>
        <taxon>Desulfitobacterium</taxon>
    </lineage>
</organism>
<keyword evidence="4" id="KW-0346">Stress response</keyword>
<dbReference type="PROSITE" id="PS01031">
    <property type="entry name" value="SHSP"/>
    <property type="match status" value="1"/>
</dbReference>
<dbReference type="EMBL" id="CP003344">
    <property type="protein sequence ID" value="AGA70026.1"/>
    <property type="molecule type" value="Genomic_DNA"/>
</dbReference>